<proteinExistence type="predicted"/>
<dbReference type="PROSITE" id="PS50174">
    <property type="entry name" value="G_PATCH"/>
    <property type="match status" value="1"/>
</dbReference>
<feature type="domain" description="G-patch" evidence="2">
    <location>
        <begin position="68"/>
        <end position="89"/>
    </location>
</feature>
<protein>
    <submittedName>
        <fullName evidence="3">Septin-interacting protein 1</fullName>
    </submittedName>
</protein>
<feature type="region of interest" description="Disordered" evidence="1">
    <location>
        <begin position="10"/>
        <end position="43"/>
    </location>
</feature>
<sequence length="109" mass="11827">MPVLALAQEKTRFNGCGPAGTSDESGEESPKPKPQQMQQKPLYKHKPRIGSVGAWKQHTRGDSNCYYKMGYKPGKGLGKDLQGISQPVEGTFARAGVLSALMGRRLLPV</sequence>
<name>A0A4C2A9M1_EUMVA</name>
<dbReference type="OrthoDB" id="6775466at2759"/>
<accession>A0A4C2A9M1</accession>
<dbReference type="STRING" id="151549.A0A4C2A9M1"/>
<gene>
    <name evidence="3" type="primary">sip1</name>
    <name evidence="3" type="ORF">EVAR_70730_1</name>
</gene>
<dbReference type="EMBL" id="BGZK01002922">
    <property type="protein sequence ID" value="GBP97376.1"/>
    <property type="molecule type" value="Genomic_DNA"/>
</dbReference>
<dbReference type="Proteomes" id="UP000299102">
    <property type="component" value="Unassembled WGS sequence"/>
</dbReference>
<evidence type="ECO:0000313" key="4">
    <source>
        <dbReference type="Proteomes" id="UP000299102"/>
    </source>
</evidence>
<evidence type="ECO:0000313" key="3">
    <source>
        <dbReference type="EMBL" id="GBP97376.1"/>
    </source>
</evidence>
<organism evidence="3 4">
    <name type="scientific">Eumeta variegata</name>
    <name type="common">Bagworm moth</name>
    <name type="synonym">Eumeta japonica</name>
    <dbReference type="NCBI Taxonomy" id="151549"/>
    <lineage>
        <taxon>Eukaryota</taxon>
        <taxon>Metazoa</taxon>
        <taxon>Ecdysozoa</taxon>
        <taxon>Arthropoda</taxon>
        <taxon>Hexapoda</taxon>
        <taxon>Insecta</taxon>
        <taxon>Pterygota</taxon>
        <taxon>Neoptera</taxon>
        <taxon>Endopterygota</taxon>
        <taxon>Lepidoptera</taxon>
        <taxon>Glossata</taxon>
        <taxon>Ditrysia</taxon>
        <taxon>Tineoidea</taxon>
        <taxon>Psychidae</taxon>
        <taxon>Oiketicinae</taxon>
        <taxon>Eumeta</taxon>
    </lineage>
</organism>
<dbReference type="GO" id="GO:0003676">
    <property type="term" value="F:nucleic acid binding"/>
    <property type="evidence" value="ECO:0007669"/>
    <property type="project" value="InterPro"/>
</dbReference>
<dbReference type="InterPro" id="IPR000467">
    <property type="entry name" value="G_patch_dom"/>
</dbReference>
<evidence type="ECO:0000259" key="2">
    <source>
        <dbReference type="PROSITE" id="PS50174"/>
    </source>
</evidence>
<dbReference type="Pfam" id="PF01585">
    <property type="entry name" value="G-patch"/>
    <property type="match status" value="1"/>
</dbReference>
<dbReference type="AlphaFoldDB" id="A0A4C2A9M1"/>
<comment type="caution">
    <text evidence="3">The sequence shown here is derived from an EMBL/GenBank/DDBJ whole genome shotgun (WGS) entry which is preliminary data.</text>
</comment>
<keyword evidence="4" id="KW-1185">Reference proteome</keyword>
<reference evidence="3 4" key="1">
    <citation type="journal article" date="2019" name="Commun. Biol.">
        <title>The bagworm genome reveals a unique fibroin gene that provides high tensile strength.</title>
        <authorList>
            <person name="Kono N."/>
            <person name="Nakamura H."/>
            <person name="Ohtoshi R."/>
            <person name="Tomita M."/>
            <person name="Numata K."/>
            <person name="Arakawa K."/>
        </authorList>
    </citation>
    <scope>NUCLEOTIDE SEQUENCE [LARGE SCALE GENOMIC DNA]</scope>
</reference>
<evidence type="ECO:0000256" key="1">
    <source>
        <dbReference type="SAM" id="MobiDB-lite"/>
    </source>
</evidence>